<evidence type="ECO:0000256" key="19">
    <source>
        <dbReference type="SAM" id="Phobius"/>
    </source>
</evidence>
<evidence type="ECO:0000256" key="8">
    <source>
        <dbReference type="ARBA" id="ARBA00022692"/>
    </source>
</evidence>
<keyword evidence="16" id="KW-1208">Phospholipid metabolism</keyword>
<dbReference type="EMBL" id="KQ965850">
    <property type="protein sequence ID" value="KXS09766.1"/>
    <property type="molecule type" value="Genomic_DNA"/>
</dbReference>
<keyword evidence="14" id="KW-0594">Phospholipid biosynthesis</keyword>
<keyword evidence="6" id="KW-0444">Lipid biosynthesis</keyword>
<dbReference type="Pfam" id="PF01066">
    <property type="entry name" value="CDP-OH_P_transf"/>
    <property type="match status" value="1"/>
</dbReference>
<feature type="transmembrane region" description="Helical" evidence="19">
    <location>
        <begin position="54"/>
        <end position="77"/>
    </location>
</feature>
<dbReference type="GO" id="GO:0006661">
    <property type="term" value="P:phosphatidylinositol biosynthetic process"/>
    <property type="evidence" value="ECO:0007669"/>
    <property type="project" value="TreeGrafter"/>
</dbReference>
<evidence type="ECO:0000256" key="2">
    <source>
        <dbReference type="ARBA" id="ARBA00001946"/>
    </source>
</evidence>
<dbReference type="PROSITE" id="PS00379">
    <property type="entry name" value="CDP_ALCOHOL_P_TRANSF"/>
    <property type="match status" value="1"/>
</dbReference>
<dbReference type="GO" id="GO:0046872">
    <property type="term" value="F:metal ion binding"/>
    <property type="evidence" value="ECO:0007669"/>
    <property type="project" value="UniProtKB-KW"/>
</dbReference>
<keyword evidence="7 17" id="KW-0808">Transferase</keyword>
<evidence type="ECO:0000256" key="16">
    <source>
        <dbReference type="ARBA" id="ARBA00023264"/>
    </source>
</evidence>
<keyword evidence="11 19" id="KW-1133">Transmembrane helix</keyword>
<dbReference type="InterPro" id="IPR000462">
    <property type="entry name" value="CDP-OH_P_trans"/>
</dbReference>
<evidence type="ECO:0000256" key="5">
    <source>
        <dbReference type="ARBA" id="ARBA00013212"/>
    </source>
</evidence>
<keyword evidence="12" id="KW-0443">Lipid metabolism</keyword>
<organism evidence="20 21">
    <name type="scientific">Gonapodya prolifera (strain JEL478)</name>
    <name type="common">Monoblepharis prolifera</name>
    <dbReference type="NCBI Taxonomy" id="1344416"/>
    <lineage>
        <taxon>Eukaryota</taxon>
        <taxon>Fungi</taxon>
        <taxon>Fungi incertae sedis</taxon>
        <taxon>Chytridiomycota</taxon>
        <taxon>Chytridiomycota incertae sedis</taxon>
        <taxon>Monoblepharidomycetes</taxon>
        <taxon>Monoblepharidales</taxon>
        <taxon>Gonapodyaceae</taxon>
        <taxon>Gonapodya</taxon>
    </lineage>
</organism>
<feature type="region of interest" description="Disordered" evidence="18">
    <location>
        <begin position="1"/>
        <end position="44"/>
    </location>
</feature>
<evidence type="ECO:0000256" key="4">
    <source>
        <dbReference type="ARBA" id="ARBA00010441"/>
    </source>
</evidence>
<protein>
    <recommendedName>
        <fullName evidence="5">CDP-diacylglycerol--inositol 3-phosphatidyltransferase</fullName>
        <ecNumber evidence="5">2.7.8.11</ecNumber>
    </recommendedName>
</protein>
<gene>
    <name evidence="20" type="ORF">M427DRAFT_63500</name>
</gene>
<evidence type="ECO:0000256" key="1">
    <source>
        <dbReference type="ARBA" id="ARBA00001936"/>
    </source>
</evidence>
<dbReference type="OrthoDB" id="10251079at2759"/>
<evidence type="ECO:0000256" key="7">
    <source>
        <dbReference type="ARBA" id="ARBA00022679"/>
    </source>
</evidence>
<keyword evidence="10" id="KW-0460">Magnesium</keyword>
<comment type="subcellular location">
    <subcellularLocation>
        <location evidence="3">Membrane</location>
        <topology evidence="3">Multi-pass membrane protein</topology>
    </subcellularLocation>
</comment>
<keyword evidence="13 19" id="KW-0472">Membrane</keyword>
<dbReference type="InterPro" id="IPR048254">
    <property type="entry name" value="CDP_ALCOHOL_P_TRANSF_CS"/>
</dbReference>
<feature type="compositionally biased region" description="Gly residues" evidence="18">
    <location>
        <begin position="269"/>
        <end position="286"/>
    </location>
</feature>
<comment type="cofactor">
    <cofactor evidence="1">
        <name>Mn(2+)</name>
        <dbReference type="ChEBI" id="CHEBI:29035"/>
    </cofactor>
</comment>
<comment type="similarity">
    <text evidence="4 17">Belongs to the CDP-alcohol phosphatidyltransferase class-I family.</text>
</comment>
<reference evidence="20 21" key="1">
    <citation type="journal article" date="2015" name="Genome Biol. Evol.">
        <title>Phylogenomic analyses indicate that early fungi evolved digesting cell walls of algal ancestors of land plants.</title>
        <authorList>
            <person name="Chang Y."/>
            <person name="Wang S."/>
            <person name="Sekimoto S."/>
            <person name="Aerts A.L."/>
            <person name="Choi C."/>
            <person name="Clum A."/>
            <person name="LaButti K.M."/>
            <person name="Lindquist E.A."/>
            <person name="Yee Ngan C."/>
            <person name="Ohm R.A."/>
            <person name="Salamov A.A."/>
            <person name="Grigoriev I.V."/>
            <person name="Spatafora J.W."/>
            <person name="Berbee M.L."/>
        </authorList>
    </citation>
    <scope>NUCLEOTIDE SEQUENCE [LARGE SCALE GENOMIC DNA]</scope>
    <source>
        <strain evidence="20 21">JEL478</strain>
    </source>
</reference>
<keyword evidence="21" id="KW-1185">Reference proteome</keyword>
<dbReference type="STRING" id="1344416.A0A138ZZ33"/>
<keyword evidence="15" id="KW-0464">Manganese</keyword>
<dbReference type="FunFam" id="1.20.120.1760:FF:000003">
    <property type="entry name" value="CDP-diacylglycerol--inositol 3-phosphatidyltransferase"/>
    <property type="match status" value="1"/>
</dbReference>
<evidence type="ECO:0000256" key="18">
    <source>
        <dbReference type="SAM" id="MobiDB-lite"/>
    </source>
</evidence>
<keyword evidence="9" id="KW-0479">Metal-binding</keyword>
<dbReference type="AlphaFoldDB" id="A0A138ZZ33"/>
<feature type="region of interest" description="Disordered" evidence="18">
    <location>
        <begin position="261"/>
        <end position="286"/>
    </location>
</feature>
<feature type="transmembrane region" description="Helical" evidence="19">
    <location>
        <begin position="213"/>
        <end position="231"/>
    </location>
</feature>
<evidence type="ECO:0000256" key="3">
    <source>
        <dbReference type="ARBA" id="ARBA00004141"/>
    </source>
</evidence>
<evidence type="ECO:0000256" key="10">
    <source>
        <dbReference type="ARBA" id="ARBA00022842"/>
    </source>
</evidence>
<sequence>MTRGSPDASRSRQSGSPSSRDTDSLIDANGGSRAYGTTESADISGREDITPPNIYLWLPNLIGYVRVALAIVSLYFMPWHPHYATTLYTTSCLLDAVDGLAARAFDQSTKFGAVLDMVTDRCTTTCLLCYLAGAYPNWAIAFQLLISLDISSHYMHMYSTLSQGSASHKALPSTANPLLRLYYSSRAMLFWTCFGNEACFVVLYMLRYEKVEWIATAATVVLYISLPICILKQILNLLQLGGACSSLVKIDQADWIDKQRRRRAEGKEGVAGGASGSGTGRGKGRR</sequence>
<evidence type="ECO:0000256" key="12">
    <source>
        <dbReference type="ARBA" id="ARBA00023098"/>
    </source>
</evidence>
<keyword evidence="8 19" id="KW-0812">Transmembrane</keyword>
<dbReference type="EC" id="2.7.8.11" evidence="5"/>
<accession>A0A138ZZ33</accession>
<evidence type="ECO:0000256" key="13">
    <source>
        <dbReference type="ARBA" id="ARBA00023136"/>
    </source>
</evidence>
<dbReference type="Proteomes" id="UP000070544">
    <property type="component" value="Unassembled WGS sequence"/>
</dbReference>
<proteinExistence type="inferred from homology"/>
<feature type="transmembrane region" description="Helical" evidence="19">
    <location>
        <begin position="188"/>
        <end position="207"/>
    </location>
</feature>
<dbReference type="InterPro" id="IPR043130">
    <property type="entry name" value="CDP-OH_PTrfase_TM_dom"/>
</dbReference>
<evidence type="ECO:0000256" key="6">
    <source>
        <dbReference type="ARBA" id="ARBA00022516"/>
    </source>
</evidence>
<evidence type="ECO:0000313" key="21">
    <source>
        <dbReference type="Proteomes" id="UP000070544"/>
    </source>
</evidence>
<evidence type="ECO:0000256" key="17">
    <source>
        <dbReference type="RuleBase" id="RU003750"/>
    </source>
</evidence>
<evidence type="ECO:0000313" key="20">
    <source>
        <dbReference type="EMBL" id="KXS09766.1"/>
    </source>
</evidence>
<dbReference type="Gene3D" id="1.20.120.1760">
    <property type="match status" value="1"/>
</dbReference>
<dbReference type="PANTHER" id="PTHR15362:SF4">
    <property type="entry name" value="CDP-DIACYLGLYCEROL--INOSITOL 3-PHOSPHATIDYLTRANSFERASE"/>
    <property type="match status" value="1"/>
</dbReference>
<dbReference type="PANTHER" id="PTHR15362">
    <property type="entry name" value="PHOSPHATIDYLINOSITOL SYNTHASE"/>
    <property type="match status" value="1"/>
</dbReference>
<dbReference type="OMA" id="HTENLMN"/>
<dbReference type="GO" id="GO:0003881">
    <property type="term" value="F:CDP-diacylglycerol-inositol 3-phosphatidyltransferase activity"/>
    <property type="evidence" value="ECO:0007669"/>
    <property type="project" value="UniProtKB-EC"/>
</dbReference>
<comment type="cofactor">
    <cofactor evidence="2">
        <name>Mg(2+)</name>
        <dbReference type="ChEBI" id="CHEBI:18420"/>
    </cofactor>
</comment>
<evidence type="ECO:0000256" key="9">
    <source>
        <dbReference type="ARBA" id="ARBA00022723"/>
    </source>
</evidence>
<dbReference type="GO" id="GO:0005794">
    <property type="term" value="C:Golgi apparatus"/>
    <property type="evidence" value="ECO:0007669"/>
    <property type="project" value="TreeGrafter"/>
</dbReference>
<evidence type="ECO:0000256" key="14">
    <source>
        <dbReference type="ARBA" id="ARBA00023209"/>
    </source>
</evidence>
<evidence type="ECO:0000256" key="11">
    <source>
        <dbReference type="ARBA" id="ARBA00022989"/>
    </source>
</evidence>
<dbReference type="GO" id="GO:0016020">
    <property type="term" value="C:membrane"/>
    <property type="evidence" value="ECO:0007669"/>
    <property type="project" value="UniProtKB-SubCell"/>
</dbReference>
<name>A0A138ZZ33_GONPJ</name>
<evidence type="ECO:0000256" key="15">
    <source>
        <dbReference type="ARBA" id="ARBA00023211"/>
    </source>
</evidence>